<reference evidence="2 3" key="1">
    <citation type="submission" date="2023-04" db="EMBL/GenBank/DDBJ databases">
        <title>Bacteria Genome Submission.</title>
        <authorList>
            <person name="Isaac P."/>
        </authorList>
    </citation>
    <scope>NUCLEOTIDE SEQUENCE [LARGE SCALE GENOMIC DNA]</scope>
    <source>
        <strain evidence="2 3">SampleS7P1</strain>
    </source>
</reference>
<dbReference type="Proteomes" id="UP001239169">
    <property type="component" value="Chromosome"/>
</dbReference>
<evidence type="ECO:0000256" key="1">
    <source>
        <dbReference type="SAM" id="Phobius"/>
    </source>
</evidence>
<keyword evidence="3" id="KW-1185">Reference proteome</keyword>
<sequence length="49" mass="5940">MKIHYNVIIICMLFVILVSIQYTLNKIYKTLNEIKVLMYKDKLRDGKYD</sequence>
<name>A0ABY8R4W9_PARBF</name>
<protein>
    <submittedName>
        <fullName evidence="2">Uncharacterized protein</fullName>
    </submittedName>
</protein>
<proteinExistence type="predicted"/>
<dbReference type="RefSeq" id="WP_021430147.1">
    <property type="nucleotide sequence ID" value="NZ_JAQSEM010000003.1"/>
</dbReference>
<evidence type="ECO:0000313" key="2">
    <source>
        <dbReference type="EMBL" id="WGX76495.1"/>
    </source>
</evidence>
<feature type="transmembrane region" description="Helical" evidence="1">
    <location>
        <begin position="6"/>
        <end position="24"/>
    </location>
</feature>
<accession>A0ABY8R4W9</accession>
<keyword evidence="1" id="KW-1133">Transmembrane helix</keyword>
<keyword evidence="1" id="KW-0812">Transmembrane</keyword>
<keyword evidence="1" id="KW-0472">Membrane</keyword>
<organism evidence="2 3">
    <name type="scientific">Paraclostridium bifermentans</name>
    <name type="common">Clostridium bifermentans</name>
    <dbReference type="NCBI Taxonomy" id="1490"/>
    <lineage>
        <taxon>Bacteria</taxon>
        <taxon>Bacillati</taxon>
        <taxon>Bacillota</taxon>
        <taxon>Clostridia</taxon>
        <taxon>Peptostreptococcales</taxon>
        <taxon>Peptostreptococcaceae</taxon>
        <taxon>Paraclostridium</taxon>
    </lineage>
</organism>
<dbReference type="EMBL" id="CP124685">
    <property type="protein sequence ID" value="WGX76495.1"/>
    <property type="molecule type" value="Genomic_DNA"/>
</dbReference>
<evidence type="ECO:0000313" key="3">
    <source>
        <dbReference type="Proteomes" id="UP001239169"/>
    </source>
</evidence>
<gene>
    <name evidence="2" type="ORF">QJS64_04850</name>
</gene>